<dbReference type="SFLD" id="SFLDG01072">
    <property type="entry name" value="dehydrogenase_like"/>
    <property type="match status" value="1"/>
</dbReference>
<dbReference type="InterPro" id="IPR023867">
    <property type="entry name" value="Sulphatase_maturase_rSAM"/>
</dbReference>
<dbReference type="SFLD" id="SFLDS00029">
    <property type="entry name" value="Radical_SAM"/>
    <property type="match status" value="1"/>
</dbReference>
<dbReference type="InterPro" id="IPR007197">
    <property type="entry name" value="rSAM"/>
</dbReference>
<evidence type="ECO:0000256" key="3">
    <source>
        <dbReference type="ARBA" id="ARBA00022691"/>
    </source>
</evidence>
<evidence type="ECO:0000256" key="6">
    <source>
        <dbReference type="ARBA" id="ARBA00023014"/>
    </source>
</evidence>
<keyword evidence="4" id="KW-0479">Metal-binding</keyword>
<dbReference type="CDD" id="cd01335">
    <property type="entry name" value="Radical_SAM"/>
    <property type="match status" value="1"/>
</dbReference>
<dbReference type="EMBL" id="JBHSRF010000003">
    <property type="protein sequence ID" value="MFC6080059.1"/>
    <property type="molecule type" value="Genomic_DNA"/>
</dbReference>
<dbReference type="PANTHER" id="PTHR43273:SF8">
    <property type="entry name" value="RADICAL SAM DOMAIN PROTEIN"/>
    <property type="match status" value="1"/>
</dbReference>
<dbReference type="PROSITE" id="PS51918">
    <property type="entry name" value="RADICAL_SAM"/>
    <property type="match status" value="1"/>
</dbReference>
<dbReference type="SFLD" id="SFLDG01067">
    <property type="entry name" value="SPASM/twitch_domain_containing"/>
    <property type="match status" value="1"/>
</dbReference>
<protein>
    <submittedName>
        <fullName evidence="8">FxsB family cyclophane-forming radical SAM/SPASM peptide maturase</fullName>
    </submittedName>
</protein>
<dbReference type="InterPro" id="IPR000385">
    <property type="entry name" value="MoaA_NifB_PqqE_Fe-S-bd_CS"/>
</dbReference>
<name>A0ABW1N9H5_9ACTN</name>
<evidence type="ECO:0000256" key="2">
    <source>
        <dbReference type="ARBA" id="ARBA00022485"/>
    </source>
</evidence>
<reference evidence="9" key="1">
    <citation type="journal article" date="2019" name="Int. J. Syst. Evol. Microbiol.">
        <title>The Global Catalogue of Microorganisms (GCM) 10K type strain sequencing project: providing services to taxonomists for standard genome sequencing and annotation.</title>
        <authorList>
            <consortium name="The Broad Institute Genomics Platform"/>
            <consortium name="The Broad Institute Genome Sequencing Center for Infectious Disease"/>
            <person name="Wu L."/>
            <person name="Ma J."/>
        </authorList>
    </citation>
    <scope>NUCLEOTIDE SEQUENCE [LARGE SCALE GENOMIC DNA]</scope>
    <source>
        <strain evidence="9">JCM 30346</strain>
    </source>
</reference>
<keyword evidence="6" id="KW-0411">Iron-sulfur</keyword>
<keyword evidence="9" id="KW-1185">Reference proteome</keyword>
<comment type="caution">
    <text evidence="8">The sequence shown here is derived from an EMBL/GenBank/DDBJ whole genome shotgun (WGS) entry which is preliminary data.</text>
</comment>
<keyword evidence="2" id="KW-0004">4Fe-4S</keyword>
<dbReference type="InterPro" id="IPR058240">
    <property type="entry name" value="rSAM_sf"/>
</dbReference>
<comment type="cofactor">
    <cofactor evidence="1">
        <name>[4Fe-4S] cluster</name>
        <dbReference type="ChEBI" id="CHEBI:49883"/>
    </cofactor>
</comment>
<dbReference type="PANTHER" id="PTHR43273">
    <property type="entry name" value="ANAEROBIC SULFATASE-MATURATING ENZYME HOMOLOG ASLB-RELATED"/>
    <property type="match status" value="1"/>
</dbReference>
<dbReference type="InterPro" id="IPR013785">
    <property type="entry name" value="Aldolase_TIM"/>
</dbReference>
<evidence type="ECO:0000313" key="8">
    <source>
        <dbReference type="EMBL" id="MFC6080059.1"/>
    </source>
</evidence>
<dbReference type="Proteomes" id="UP001596137">
    <property type="component" value="Unassembled WGS sequence"/>
</dbReference>
<dbReference type="Pfam" id="PF04055">
    <property type="entry name" value="Radical_SAM"/>
    <property type="match status" value="1"/>
</dbReference>
<evidence type="ECO:0000256" key="1">
    <source>
        <dbReference type="ARBA" id="ARBA00001966"/>
    </source>
</evidence>
<dbReference type="SUPFAM" id="SSF102114">
    <property type="entry name" value="Radical SAM enzymes"/>
    <property type="match status" value="1"/>
</dbReference>
<organism evidence="8 9">
    <name type="scientific">Sphaerisporangium aureirubrum</name>
    <dbReference type="NCBI Taxonomy" id="1544736"/>
    <lineage>
        <taxon>Bacteria</taxon>
        <taxon>Bacillati</taxon>
        <taxon>Actinomycetota</taxon>
        <taxon>Actinomycetes</taxon>
        <taxon>Streptosporangiales</taxon>
        <taxon>Streptosporangiaceae</taxon>
        <taxon>Sphaerisporangium</taxon>
    </lineage>
</organism>
<keyword evidence="5" id="KW-0408">Iron</keyword>
<dbReference type="SFLD" id="SFLDG01386">
    <property type="entry name" value="main_SPASM_domain-containing"/>
    <property type="match status" value="1"/>
</dbReference>
<gene>
    <name evidence="8" type="ORF">ACFP1K_02740</name>
</gene>
<feature type="domain" description="Radical SAM core" evidence="7">
    <location>
        <begin position="17"/>
        <end position="259"/>
    </location>
</feature>
<evidence type="ECO:0000313" key="9">
    <source>
        <dbReference type="Proteomes" id="UP001596137"/>
    </source>
</evidence>
<accession>A0ABW1N9H5</accession>
<evidence type="ECO:0000256" key="4">
    <source>
        <dbReference type="ARBA" id="ARBA00022723"/>
    </source>
</evidence>
<evidence type="ECO:0000256" key="5">
    <source>
        <dbReference type="ARBA" id="ARBA00023004"/>
    </source>
</evidence>
<dbReference type="NCBIfam" id="TIGR04269">
    <property type="entry name" value="SAM_SPASM_FxsB"/>
    <property type="match status" value="1"/>
</dbReference>
<dbReference type="RefSeq" id="WP_380746750.1">
    <property type="nucleotide sequence ID" value="NZ_JBHSRF010000003.1"/>
</dbReference>
<sequence>MGEVASAFGGIARETVVEPFKSFICKVASRCNLDCDYCYVYHHADQSWREQPQRMSLDTAAQLGRRINEHAVAHGLARVDFILHGGEPLMLGVDYLRALCETVTRHTPDVRIRWNGQTNGTEFTDEVLKFCEDWDVCFGLSLDGPRAANDRHRVDHAGRSSFDQAERALRMLSGERGRPHWGGVLAVIDLESDPLETYAYLRGFQPPSIDFLLPLGHHDMRPPGKETSLTGTPYADWLLAIFEVWYQERPQPIRIRRFRDVIGLYLGATRSSEEWGLQPVDFIVVESNGEIQAVDTLKVTYPGACRLGMDVFGHSFDDALASPMVRARQENWRTLGETCRRCDVVRICGGGYFPQRYSREGGFQNISVYCADLMKLIRVVTGTVRQDLAALPRQAGRRAR</sequence>
<proteinExistence type="predicted"/>
<dbReference type="PROSITE" id="PS01305">
    <property type="entry name" value="MOAA_NIFB_PQQE"/>
    <property type="match status" value="1"/>
</dbReference>
<evidence type="ECO:0000259" key="7">
    <source>
        <dbReference type="PROSITE" id="PS51918"/>
    </source>
</evidence>
<keyword evidence="3" id="KW-0949">S-adenosyl-L-methionine</keyword>
<dbReference type="Gene3D" id="3.20.20.70">
    <property type="entry name" value="Aldolase class I"/>
    <property type="match status" value="1"/>
</dbReference>
<dbReference type="InterPro" id="IPR026335">
    <property type="entry name" value="rSAM_SPASM_FxsB"/>
</dbReference>